<dbReference type="InterPro" id="IPR024623">
    <property type="entry name" value="YtxH"/>
</dbReference>
<reference evidence="2" key="1">
    <citation type="submission" date="2018-05" db="EMBL/GenBank/DDBJ databases">
        <authorList>
            <person name="Lanie J.A."/>
            <person name="Ng W.-L."/>
            <person name="Kazmierczak K.M."/>
            <person name="Andrzejewski T.M."/>
            <person name="Davidsen T.M."/>
            <person name="Wayne K.J."/>
            <person name="Tettelin H."/>
            <person name="Glass J.I."/>
            <person name="Rusch D."/>
            <person name="Podicherti R."/>
            <person name="Tsui H.-C.T."/>
            <person name="Winkler M.E."/>
        </authorList>
    </citation>
    <scope>NUCLEOTIDE SEQUENCE</scope>
</reference>
<feature type="transmembrane region" description="Helical" evidence="1">
    <location>
        <begin position="60"/>
        <end position="82"/>
    </location>
</feature>
<dbReference type="AlphaFoldDB" id="A0A382LTK1"/>
<organism evidence="2">
    <name type="scientific">marine metagenome</name>
    <dbReference type="NCBI Taxonomy" id="408172"/>
    <lineage>
        <taxon>unclassified sequences</taxon>
        <taxon>metagenomes</taxon>
        <taxon>ecological metagenomes</taxon>
    </lineage>
</organism>
<sequence>MPLYEDKNLRFEAVLSNAGERVCYHRNFHPAVRLTAETPEESVVMPYMRHYGNRTRGGSLVGFLAGCLAGVILGAALGILMAPHRGDITRRKLARRAGETRDQVVEKVEDLMVHRREDEDVDEEENR</sequence>
<gene>
    <name evidence="2" type="ORF">METZ01_LOCUS292804</name>
</gene>
<accession>A0A382LTK1</accession>
<proteinExistence type="predicted"/>
<keyword evidence="1" id="KW-0812">Transmembrane</keyword>
<dbReference type="Pfam" id="PF12732">
    <property type="entry name" value="YtxH"/>
    <property type="match status" value="1"/>
</dbReference>
<keyword evidence="1" id="KW-0472">Membrane</keyword>
<evidence type="ECO:0008006" key="3">
    <source>
        <dbReference type="Google" id="ProtNLM"/>
    </source>
</evidence>
<name>A0A382LTK1_9ZZZZ</name>
<evidence type="ECO:0000256" key="1">
    <source>
        <dbReference type="SAM" id="Phobius"/>
    </source>
</evidence>
<protein>
    <recommendedName>
        <fullName evidence="3">YtxH domain-containing protein</fullName>
    </recommendedName>
</protein>
<dbReference type="EMBL" id="UINC01089131">
    <property type="protein sequence ID" value="SVC39950.1"/>
    <property type="molecule type" value="Genomic_DNA"/>
</dbReference>
<keyword evidence="1" id="KW-1133">Transmembrane helix</keyword>
<evidence type="ECO:0000313" key="2">
    <source>
        <dbReference type="EMBL" id="SVC39950.1"/>
    </source>
</evidence>